<accession>A0AC61MYH4</accession>
<gene>
    <name evidence="1" type="ORF">JYE49_13990</name>
</gene>
<evidence type="ECO:0000313" key="1">
    <source>
        <dbReference type="EMBL" id="QUC66928.1"/>
    </source>
</evidence>
<organism evidence="1 2">
    <name type="scientific">Aristaeella hokkaidonensis</name>
    <dbReference type="NCBI Taxonomy" id="3046382"/>
    <lineage>
        <taxon>Bacteria</taxon>
        <taxon>Bacillati</taxon>
        <taxon>Bacillota</taxon>
        <taxon>Clostridia</taxon>
        <taxon>Eubacteriales</taxon>
        <taxon>Aristaeellaceae</taxon>
        <taxon>Aristaeella</taxon>
    </lineage>
</organism>
<reference evidence="1" key="1">
    <citation type="submission" date="2021-01" db="EMBL/GenBank/DDBJ databases">
        <title>Complete genome sequence of Clostridiales bacterium R-7.</title>
        <authorList>
            <person name="Mahoney-Kurpe S.C."/>
            <person name="Palevich N."/>
            <person name="Koike S."/>
            <person name="Moon C.D."/>
            <person name="Attwood G.T."/>
        </authorList>
    </citation>
    <scope>NUCLEOTIDE SEQUENCE</scope>
    <source>
        <strain evidence="1">R-7</strain>
    </source>
</reference>
<dbReference type="Proteomes" id="UP000682782">
    <property type="component" value="Chromosome"/>
</dbReference>
<proteinExistence type="predicted"/>
<sequence>MSRKPFTPKEDIAVGFIGTAGSIYVFVRAFTQMKDHWQQPLVLSILLGLASIGMIYSGFKGLKREKAKKAAEKAAEEKPLILDKQAMTDQVRKVLNTFRKKEAVRNAGIYKDYIYRYEQQLLALEQDLNYNCISGACHIYLDNDAYDVNDPFIDEIGKAERMLHDYLLKEASKLKQPVKQEAYLPATAQMEVTIDGSKISSYQDFIDVVQKELQFPQHCGGGADRYLEQIRDLSWLPYKTYVFTIYNTADLERRNNALLKQIVGDFDRNIIPFWHHQVVYVVVDGEPKNVHLNLIEGEDCQTLTPLECYVIDALASELEKEQNPHSDLLRKENIVSKESTPYYSFLFLPRTIEYSVAKPGRSYLELEVSLDHGYPVEVLLHEMSRTFSMIEIYMADSGKLPENPVIMGHKKYFTQS</sequence>
<evidence type="ECO:0000313" key="2">
    <source>
        <dbReference type="Proteomes" id="UP000682782"/>
    </source>
</evidence>
<keyword evidence="2" id="KW-1185">Reference proteome</keyword>
<dbReference type="EMBL" id="CP068393">
    <property type="protein sequence ID" value="QUC66928.1"/>
    <property type="molecule type" value="Genomic_DNA"/>
</dbReference>
<name>A0AC61MYH4_9FIRM</name>
<protein>
    <submittedName>
        <fullName evidence="1">Uncharacterized protein</fullName>
    </submittedName>
</protein>